<evidence type="ECO:0000313" key="2">
    <source>
        <dbReference type="EMBL" id="CAF4605901.1"/>
    </source>
</evidence>
<proteinExistence type="predicted"/>
<sequence>MTVLLTHSFVGLVPPLIDGIPITLHYQTDSFKKLCEWFSTEDRSHLINIHMILPITNMQIALNQLLLSALGTNNKSEAIDIIRRWIWIFKQSSLKNFRIVGFSTDGDPRHMRAMRLVTVFFATLPNIKSNSYTNAFHLKIPKEWNWYFLSDSHLFLWFQDAANEKSIHQQLIEAHQEIANLIQQHQAQTQQYQAQAQQYQAQAQQHQAQTQQLQQQIQDLEHQVAHLQQELQQAAPPQPNAVPQQPSPPLQQPQVPQQPSSASEEEQQHQNFVTTSEPQRTRSTCLSGSKYFENDVFVIGDTSDVRVDNLCARRLVQVEQIESQKELRGGIDRNLFPFPFQLGYLLYEHDYDDHIELLINKNKFHERNAILRKISIYEPKIDTSIYEKLLTTYLMQTKYEKSNELLNKWSSNIYNLNSIEQLVRSQANDEKYFLLECSVAIVEEQGNVMKRSNIYLEMNDSQIFQLINRKQLYRDILPNIEKLRLI</sequence>
<dbReference type="EMBL" id="CAJOBS010000580">
    <property type="protein sequence ID" value="CAF4605901.1"/>
    <property type="molecule type" value="Genomic_DNA"/>
</dbReference>
<accession>A0A821CF78</accession>
<evidence type="ECO:0000313" key="3">
    <source>
        <dbReference type="Proteomes" id="UP000663838"/>
    </source>
</evidence>
<evidence type="ECO:0000256" key="1">
    <source>
        <dbReference type="SAM" id="MobiDB-lite"/>
    </source>
</evidence>
<feature type="compositionally biased region" description="Pro residues" evidence="1">
    <location>
        <begin position="236"/>
        <end position="251"/>
    </location>
</feature>
<feature type="compositionally biased region" description="Low complexity" evidence="1">
    <location>
        <begin position="252"/>
        <end position="262"/>
    </location>
</feature>
<dbReference type="Proteomes" id="UP000663838">
    <property type="component" value="Unassembled WGS sequence"/>
</dbReference>
<protein>
    <submittedName>
        <fullName evidence="2">Uncharacterized protein</fullName>
    </submittedName>
</protein>
<gene>
    <name evidence="2" type="ORF">TOA249_LOCUS10933</name>
</gene>
<name>A0A821CF78_9BILA</name>
<dbReference type="Pfam" id="PF23556">
    <property type="entry name" value="TPR_Vps41"/>
    <property type="match status" value="1"/>
</dbReference>
<feature type="compositionally biased region" description="Polar residues" evidence="1">
    <location>
        <begin position="271"/>
        <end position="282"/>
    </location>
</feature>
<organism evidence="2 3">
    <name type="scientific">Rotaria socialis</name>
    <dbReference type="NCBI Taxonomy" id="392032"/>
    <lineage>
        <taxon>Eukaryota</taxon>
        <taxon>Metazoa</taxon>
        <taxon>Spiralia</taxon>
        <taxon>Gnathifera</taxon>
        <taxon>Rotifera</taxon>
        <taxon>Eurotatoria</taxon>
        <taxon>Bdelloidea</taxon>
        <taxon>Philodinida</taxon>
        <taxon>Philodinidae</taxon>
        <taxon>Rotaria</taxon>
    </lineage>
</organism>
<comment type="caution">
    <text evidence="2">The sequence shown here is derived from an EMBL/GenBank/DDBJ whole genome shotgun (WGS) entry which is preliminary data.</text>
</comment>
<feature type="region of interest" description="Disordered" evidence="1">
    <location>
        <begin position="229"/>
        <end position="282"/>
    </location>
</feature>
<dbReference type="AlphaFoldDB" id="A0A821CF78"/>
<reference evidence="2" key="1">
    <citation type="submission" date="2021-02" db="EMBL/GenBank/DDBJ databases">
        <authorList>
            <person name="Nowell W R."/>
        </authorList>
    </citation>
    <scope>NUCLEOTIDE SEQUENCE</scope>
</reference>